<evidence type="ECO:0000313" key="3">
    <source>
        <dbReference type="Proteomes" id="UP000540519"/>
    </source>
</evidence>
<dbReference type="SUPFAM" id="SSF49464">
    <property type="entry name" value="Carboxypeptidase regulatory domain-like"/>
    <property type="match status" value="1"/>
</dbReference>
<dbReference type="InterPro" id="IPR008969">
    <property type="entry name" value="CarboxyPept-like_regulatory"/>
</dbReference>
<evidence type="ECO:0000313" key="2">
    <source>
        <dbReference type="EMBL" id="MUH37692.1"/>
    </source>
</evidence>
<evidence type="ECO:0008006" key="4">
    <source>
        <dbReference type="Google" id="ProtNLM"/>
    </source>
</evidence>
<dbReference type="AlphaFoldDB" id="A0A7X2ZWJ2"/>
<evidence type="ECO:0000256" key="1">
    <source>
        <dbReference type="SAM" id="SignalP"/>
    </source>
</evidence>
<accession>A0A7X2ZWJ2</accession>
<sequence length="260" mass="30028">MKRNKLLFLFFFLLLTRICAQDFFSDELQGRVYSKDGDVAATHVLNTTTKKATITDIDGFFTIVAKLNDTLVFSAVQYKRKEIVITLSVLESKLLMIPLEEALTELDEVVVMPYSLSGNIASDLNTLKTEPVITASTLGLPNAYVKPISKAEREFQAATANPYMSFDPLINMITGRKKMLKARVKRNAKYERTQRVREFYADSLYTTELKIPQDKIDDFMYFCEVDSAFQQIIDSHDRLRIWAFMKRKSLTYLENYEEQE</sequence>
<feature type="signal peptide" evidence="1">
    <location>
        <begin position="1"/>
        <end position="20"/>
    </location>
</feature>
<feature type="chain" id="PRO_5030678060" description="Carboxypeptidase-like protein" evidence="1">
    <location>
        <begin position="21"/>
        <end position="260"/>
    </location>
</feature>
<dbReference type="Proteomes" id="UP000540519">
    <property type="component" value="Unassembled WGS sequence"/>
</dbReference>
<dbReference type="RefSeq" id="WP_155600923.1">
    <property type="nucleotide sequence ID" value="NZ_RCNR01000048.1"/>
</dbReference>
<reference evidence="2 3" key="1">
    <citation type="journal article" date="2019" name="Mar. Drugs">
        <title>Comparative Genomics and CAZyme Genome Repertoires of Marine Zobellia amurskyensis KMM 3526(T) and Zobellia laminariae KMM 3676(T).</title>
        <authorList>
            <person name="Chernysheva N."/>
            <person name="Bystritskaya E."/>
            <person name="Stenkova A."/>
            <person name="Golovkin I."/>
            <person name="Nedashkovskaya O."/>
            <person name="Isaeva M."/>
        </authorList>
    </citation>
    <scope>NUCLEOTIDE SEQUENCE [LARGE SCALE GENOMIC DNA]</scope>
    <source>
        <strain evidence="2 3">KMM 3526</strain>
    </source>
</reference>
<name>A0A7X2ZWJ2_9FLAO</name>
<comment type="caution">
    <text evidence="2">The sequence shown here is derived from an EMBL/GenBank/DDBJ whole genome shotgun (WGS) entry which is preliminary data.</text>
</comment>
<organism evidence="2 3">
    <name type="scientific">Zobellia amurskyensis</name>
    <dbReference type="NCBI Taxonomy" id="248905"/>
    <lineage>
        <taxon>Bacteria</taxon>
        <taxon>Pseudomonadati</taxon>
        <taxon>Bacteroidota</taxon>
        <taxon>Flavobacteriia</taxon>
        <taxon>Flavobacteriales</taxon>
        <taxon>Flavobacteriaceae</taxon>
        <taxon>Zobellia</taxon>
    </lineage>
</organism>
<gene>
    <name evidence="2" type="ORF">D9O36_17720</name>
</gene>
<keyword evidence="3" id="KW-1185">Reference proteome</keyword>
<protein>
    <recommendedName>
        <fullName evidence="4">Carboxypeptidase-like protein</fullName>
    </recommendedName>
</protein>
<dbReference type="Pfam" id="PF13715">
    <property type="entry name" value="CarbopepD_reg_2"/>
    <property type="match status" value="1"/>
</dbReference>
<proteinExistence type="predicted"/>
<dbReference type="EMBL" id="RCNR01000048">
    <property type="protein sequence ID" value="MUH37692.1"/>
    <property type="molecule type" value="Genomic_DNA"/>
</dbReference>
<dbReference type="OrthoDB" id="1427655at2"/>
<keyword evidence="1" id="KW-0732">Signal</keyword>